<feature type="compositionally biased region" description="Low complexity" evidence="10">
    <location>
        <begin position="90"/>
        <end position="132"/>
    </location>
</feature>
<dbReference type="GO" id="GO:0030968">
    <property type="term" value="P:endoplasmic reticulum unfolded protein response"/>
    <property type="evidence" value="ECO:0007669"/>
    <property type="project" value="TreeGrafter"/>
</dbReference>
<comment type="function">
    <text evidence="9">Hydrolase that can remove conjugated ubiquitin from proteins and may therefore play an important regulatory role at the level of protein turnover by preventing degradation.</text>
</comment>
<feature type="domain" description="OTU" evidence="11">
    <location>
        <begin position="141"/>
        <end position="266"/>
    </location>
</feature>
<dbReference type="Gene3D" id="3.10.20.90">
    <property type="entry name" value="Phosphatidylinositol 3-kinase Catalytic Subunit, Chain A, domain 1"/>
    <property type="match status" value="1"/>
</dbReference>
<gene>
    <name evidence="12" type="ORF">D9619_005895</name>
</gene>
<dbReference type="InterPro" id="IPR029071">
    <property type="entry name" value="Ubiquitin-like_domsf"/>
</dbReference>
<comment type="caution">
    <text evidence="12">The sequence shown here is derived from an EMBL/GenBank/DDBJ whole genome shotgun (WGS) entry which is preliminary data.</text>
</comment>
<dbReference type="InterPro" id="IPR003323">
    <property type="entry name" value="OTU_dom"/>
</dbReference>
<dbReference type="SUPFAM" id="SSF54236">
    <property type="entry name" value="Ubiquitin-like"/>
    <property type="match status" value="1"/>
</dbReference>
<dbReference type="CDD" id="cd22745">
    <property type="entry name" value="OTU_OTU1"/>
    <property type="match status" value="1"/>
</dbReference>
<dbReference type="GO" id="GO:0004843">
    <property type="term" value="F:cysteine-type deubiquitinase activity"/>
    <property type="evidence" value="ECO:0007669"/>
    <property type="project" value="UniProtKB-UniRule"/>
</dbReference>
<evidence type="ECO:0000256" key="9">
    <source>
        <dbReference type="RuleBase" id="RU367104"/>
    </source>
</evidence>
<keyword evidence="9" id="KW-0963">Cytoplasm</keyword>
<dbReference type="AlphaFoldDB" id="A0A8H5BXH1"/>
<dbReference type="InterPro" id="IPR057766">
    <property type="entry name" value="Znf-C2H2_OTU1-like_C"/>
</dbReference>
<accession>A0A8H5BXH1</accession>
<dbReference type="PANTHER" id="PTHR13312:SF0">
    <property type="entry name" value="UBIQUITIN THIOESTERASE OTU1"/>
    <property type="match status" value="1"/>
</dbReference>
<dbReference type="Proteomes" id="UP000567179">
    <property type="component" value="Unassembled WGS sequence"/>
</dbReference>
<evidence type="ECO:0000256" key="3">
    <source>
        <dbReference type="ARBA" id="ARBA00022723"/>
    </source>
</evidence>
<evidence type="ECO:0000259" key="11">
    <source>
        <dbReference type="PROSITE" id="PS50802"/>
    </source>
</evidence>
<evidence type="ECO:0000313" key="13">
    <source>
        <dbReference type="Proteomes" id="UP000567179"/>
    </source>
</evidence>
<keyword evidence="8" id="KW-0862">Zinc</keyword>
<name>A0A8H5BXH1_9AGAR</name>
<evidence type="ECO:0000256" key="2">
    <source>
        <dbReference type="ARBA" id="ARBA00022670"/>
    </source>
</evidence>
<dbReference type="OrthoDB" id="65596at2759"/>
<keyword evidence="4" id="KW-0863">Zinc-finger</keyword>
<dbReference type="GO" id="GO:0008270">
    <property type="term" value="F:zinc ion binding"/>
    <property type="evidence" value="ECO:0007669"/>
    <property type="project" value="UniProtKB-KW"/>
</dbReference>
<keyword evidence="6 9" id="KW-0378">Hydrolase</keyword>
<dbReference type="Pfam" id="PF24560">
    <property type="entry name" value="zf-C2H2_OTU1_C"/>
    <property type="match status" value="1"/>
</dbReference>
<dbReference type="PANTHER" id="PTHR13312">
    <property type="entry name" value="HIV-INDUCED PROTEIN-7-LIKE PROTEASE"/>
    <property type="match status" value="1"/>
</dbReference>
<dbReference type="GO" id="GO:0016579">
    <property type="term" value="P:protein deubiquitination"/>
    <property type="evidence" value="ECO:0007669"/>
    <property type="project" value="TreeGrafter"/>
</dbReference>
<dbReference type="CDD" id="cd17059">
    <property type="entry name" value="Ubl_OTU1"/>
    <property type="match status" value="1"/>
</dbReference>
<dbReference type="GO" id="GO:0005634">
    <property type="term" value="C:nucleus"/>
    <property type="evidence" value="ECO:0007669"/>
    <property type="project" value="TreeGrafter"/>
</dbReference>
<sequence length="434" mass="47302">MAPISLRLRHPNGVATIQVLLDNSFSIQDLQQEIYAVTSISPERQILKSGYPPRPLAIEPHLPLQSLGIRQGDQIIVSEGDAPPTPAPPVVRASAPAAAAPATRAPAQPSQTRASNAAPEVPVSSASPSGPDSVELDGSFLVHRIVPDDNSCLFSSAAIVFEQDITKAAHMRKVVVEGIQKDPETYNEAILGTPPAQYIATISKPSTWGGAIELSVLAKHYRVEIASIDVETGRIDRFTPPSESGTPSMRCVLIYSGIHYDAATLAPMPDAPPEWHQTQFPIVRHFFLRLPSSFLRFTPSESDDKDPVLAGAKKLATILRQKKAYTNTATFDLKCEVDRIIAFLASRTTDYESWRERTAQYASDSMGVESLGGTDPPPRFFLLTSFILVRSSLIWYSYVLILFLSEQQCGQGLKGEKGARAHAEATGHVRFGEY</sequence>
<evidence type="ECO:0000256" key="6">
    <source>
        <dbReference type="ARBA" id="ARBA00022801"/>
    </source>
</evidence>
<dbReference type="InterPro" id="IPR038765">
    <property type="entry name" value="Papain-like_cys_pep_sf"/>
</dbReference>
<dbReference type="EC" id="3.4.19.12" evidence="9"/>
<evidence type="ECO:0000256" key="5">
    <source>
        <dbReference type="ARBA" id="ARBA00022786"/>
    </source>
</evidence>
<dbReference type="Pfam" id="PF21403">
    <property type="entry name" value="OTU1_UBXL"/>
    <property type="match status" value="1"/>
</dbReference>
<keyword evidence="2" id="KW-0645">Protease</keyword>
<comment type="subcellular location">
    <subcellularLocation>
        <location evidence="9">Cytoplasm</location>
    </subcellularLocation>
</comment>
<keyword evidence="3" id="KW-0479">Metal-binding</keyword>
<dbReference type="InterPro" id="IPR048857">
    <property type="entry name" value="OTU1_Ubl"/>
</dbReference>
<dbReference type="SUPFAM" id="SSF54001">
    <property type="entry name" value="Cysteine proteinases"/>
    <property type="match status" value="1"/>
</dbReference>
<dbReference type="GO" id="GO:0036503">
    <property type="term" value="P:ERAD pathway"/>
    <property type="evidence" value="ECO:0007669"/>
    <property type="project" value="TreeGrafter"/>
</dbReference>
<organism evidence="12 13">
    <name type="scientific">Psilocybe cf. subviscida</name>
    <dbReference type="NCBI Taxonomy" id="2480587"/>
    <lineage>
        <taxon>Eukaryota</taxon>
        <taxon>Fungi</taxon>
        <taxon>Dikarya</taxon>
        <taxon>Basidiomycota</taxon>
        <taxon>Agaricomycotina</taxon>
        <taxon>Agaricomycetes</taxon>
        <taxon>Agaricomycetidae</taxon>
        <taxon>Agaricales</taxon>
        <taxon>Agaricineae</taxon>
        <taxon>Strophariaceae</taxon>
        <taxon>Psilocybe</taxon>
    </lineage>
</organism>
<comment type="catalytic activity">
    <reaction evidence="1 9">
        <text>Thiol-dependent hydrolysis of ester, thioester, amide, peptide and isopeptide bonds formed by the C-terminal Gly of ubiquitin (a 76-residue protein attached to proteins as an intracellular targeting signal).</text>
        <dbReference type="EC" id="3.4.19.12"/>
    </reaction>
</comment>
<dbReference type="Pfam" id="PF02338">
    <property type="entry name" value="OTU"/>
    <property type="match status" value="1"/>
</dbReference>
<dbReference type="GO" id="GO:0005829">
    <property type="term" value="C:cytosol"/>
    <property type="evidence" value="ECO:0007669"/>
    <property type="project" value="TreeGrafter"/>
</dbReference>
<keyword evidence="13" id="KW-1185">Reference proteome</keyword>
<evidence type="ECO:0000313" key="12">
    <source>
        <dbReference type="EMBL" id="KAF5331086.1"/>
    </source>
</evidence>
<reference evidence="12 13" key="1">
    <citation type="journal article" date="2020" name="ISME J.">
        <title>Uncovering the hidden diversity of litter-decomposition mechanisms in mushroom-forming fungi.</title>
        <authorList>
            <person name="Floudas D."/>
            <person name="Bentzer J."/>
            <person name="Ahren D."/>
            <person name="Johansson T."/>
            <person name="Persson P."/>
            <person name="Tunlid A."/>
        </authorList>
    </citation>
    <scope>NUCLEOTIDE SEQUENCE [LARGE SCALE GENOMIC DNA]</scope>
    <source>
        <strain evidence="12 13">CBS 101986</strain>
    </source>
</reference>
<evidence type="ECO:0000256" key="4">
    <source>
        <dbReference type="ARBA" id="ARBA00022771"/>
    </source>
</evidence>
<dbReference type="Gene3D" id="3.90.70.80">
    <property type="match status" value="1"/>
</dbReference>
<keyword evidence="5 9" id="KW-0833">Ubl conjugation pathway</keyword>
<dbReference type="PROSITE" id="PS50802">
    <property type="entry name" value="OTU"/>
    <property type="match status" value="1"/>
</dbReference>
<evidence type="ECO:0000256" key="10">
    <source>
        <dbReference type="SAM" id="MobiDB-lite"/>
    </source>
</evidence>
<evidence type="ECO:0000256" key="1">
    <source>
        <dbReference type="ARBA" id="ARBA00000707"/>
    </source>
</evidence>
<protein>
    <recommendedName>
        <fullName evidence="9">Ubiquitin thioesterase OTU</fullName>
        <ecNumber evidence="9">3.4.19.12</ecNumber>
    </recommendedName>
</protein>
<evidence type="ECO:0000256" key="7">
    <source>
        <dbReference type="ARBA" id="ARBA00022807"/>
    </source>
</evidence>
<evidence type="ECO:0000256" key="8">
    <source>
        <dbReference type="ARBA" id="ARBA00022833"/>
    </source>
</evidence>
<feature type="region of interest" description="Disordered" evidence="10">
    <location>
        <begin position="77"/>
        <end position="132"/>
    </location>
</feature>
<dbReference type="EMBL" id="JAACJJ010000001">
    <property type="protein sequence ID" value="KAF5331086.1"/>
    <property type="molecule type" value="Genomic_DNA"/>
</dbReference>
<proteinExistence type="predicted"/>
<keyword evidence="7 9" id="KW-0788">Thiol protease</keyword>